<dbReference type="Gene3D" id="3.10.105.10">
    <property type="entry name" value="Dipeptide-binding Protein, Domain 3"/>
    <property type="match status" value="1"/>
</dbReference>
<protein>
    <submittedName>
        <fullName evidence="4">Peptide/nickel transport system substrate-binding protein</fullName>
    </submittedName>
</protein>
<gene>
    <name evidence="4" type="ORF">CLV71_10969</name>
</gene>
<reference evidence="4 5" key="1">
    <citation type="submission" date="2019-03" db="EMBL/GenBank/DDBJ databases">
        <title>Genomic Encyclopedia of Archaeal and Bacterial Type Strains, Phase II (KMG-II): from individual species to whole genera.</title>
        <authorList>
            <person name="Goeker M."/>
        </authorList>
    </citation>
    <scope>NUCLEOTIDE SEQUENCE [LARGE SCALE GENOMIC DNA]</scope>
    <source>
        <strain evidence="4 5">DSM 45499</strain>
    </source>
</reference>
<dbReference type="EMBL" id="SOCP01000009">
    <property type="protein sequence ID" value="TDV47834.1"/>
    <property type="molecule type" value="Genomic_DNA"/>
</dbReference>
<dbReference type="GO" id="GO:0043190">
    <property type="term" value="C:ATP-binding cassette (ABC) transporter complex"/>
    <property type="evidence" value="ECO:0007669"/>
    <property type="project" value="InterPro"/>
</dbReference>
<dbReference type="Gene3D" id="3.40.190.10">
    <property type="entry name" value="Periplasmic binding protein-like II"/>
    <property type="match status" value="1"/>
</dbReference>
<keyword evidence="1 2" id="KW-0732">Signal</keyword>
<comment type="caution">
    <text evidence="4">The sequence shown here is derived from an EMBL/GenBank/DDBJ whole genome shotgun (WGS) entry which is preliminary data.</text>
</comment>
<dbReference type="PANTHER" id="PTHR30290:SF38">
    <property type="entry name" value="D,D-DIPEPTIDE-BINDING PERIPLASMIC PROTEIN DDPA-RELATED"/>
    <property type="match status" value="1"/>
</dbReference>
<dbReference type="GO" id="GO:0015833">
    <property type="term" value="P:peptide transport"/>
    <property type="evidence" value="ECO:0007669"/>
    <property type="project" value="TreeGrafter"/>
</dbReference>
<dbReference type="Pfam" id="PF00496">
    <property type="entry name" value="SBP_bac_5"/>
    <property type="match status" value="1"/>
</dbReference>
<dbReference type="PANTHER" id="PTHR30290">
    <property type="entry name" value="PERIPLASMIC BINDING COMPONENT OF ABC TRANSPORTER"/>
    <property type="match status" value="1"/>
</dbReference>
<dbReference type="InterPro" id="IPR030678">
    <property type="entry name" value="Peptide/Ni-bd"/>
</dbReference>
<dbReference type="Proteomes" id="UP000294927">
    <property type="component" value="Unassembled WGS sequence"/>
</dbReference>
<name>A0A4R7VF57_9PSEU</name>
<evidence type="ECO:0000259" key="3">
    <source>
        <dbReference type="Pfam" id="PF00496"/>
    </source>
</evidence>
<dbReference type="Gene3D" id="3.90.76.10">
    <property type="entry name" value="Dipeptide-binding Protein, Domain 1"/>
    <property type="match status" value="1"/>
</dbReference>
<evidence type="ECO:0000256" key="1">
    <source>
        <dbReference type="ARBA" id="ARBA00022729"/>
    </source>
</evidence>
<feature type="chain" id="PRO_5039648839" evidence="2">
    <location>
        <begin position="36"/>
        <end position="539"/>
    </location>
</feature>
<organism evidence="4 5">
    <name type="scientific">Actinophytocola oryzae</name>
    <dbReference type="NCBI Taxonomy" id="502181"/>
    <lineage>
        <taxon>Bacteria</taxon>
        <taxon>Bacillati</taxon>
        <taxon>Actinomycetota</taxon>
        <taxon>Actinomycetes</taxon>
        <taxon>Pseudonocardiales</taxon>
        <taxon>Pseudonocardiaceae</taxon>
    </lineage>
</organism>
<dbReference type="SUPFAM" id="SSF53850">
    <property type="entry name" value="Periplasmic binding protein-like II"/>
    <property type="match status" value="1"/>
</dbReference>
<dbReference type="CDD" id="cd00995">
    <property type="entry name" value="PBP2_NikA_DppA_OppA_like"/>
    <property type="match status" value="1"/>
</dbReference>
<evidence type="ECO:0000313" key="4">
    <source>
        <dbReference type="EMBL" id="TDV47834.1"/>
    </source>
</evidence>
<dbReference type="GO" id="GO:1904680">
    <property type="term" value="F:peptide transmembrane transporter activity"/>
    <property type="evidence" value="ECO:0007669"/>
    <property type="project" value="TreeGrafter"/>
</dbReference>
<dbReference type="InterPro" id="IPR006311">
    <property type="entry name" value="TAT_signal"/>
</dbReference>
<keyword evidence="5" id="KW-1185">Reference proteome</keyword>
<dbReference type="PIRSF" id="PIRSF002741">
    <property type="entry name" value="MppA"/>
    <property type="match status" value="1"/>
</dbReference>
<evidence type="ECO:0000256" key="2">
    <source>
        <dbReference type="SAM" id="SignalP"/>
    </source>
</evidence>
<feature type="domain" description="Solute-binding protein family 5" evidence="3">
    <location>
        <begin position="98"/>
        <end position="449"/>
    </location>
</feature>
<dbReference type="GO" id="GO:0042597">
    <property type="term" value="C:periplasmic space"/>
    <property type="evidence" value="ECO:0007669"/>
    <property type="project" value="UniProtKB-ARBA"/>
</dbReference>
<dbReference type="PROSITE" id="PS51318">
    <property type="entry name" value="TAT"/>
    <property type="match status" value="1"/>
</dbReference>
<sequence length="539" mass="57957">MSKTPPGSGPSFSRRDMLRFTGFAGVAAAFSSSLAACGGPASTNATGSTVDSITAVIGYGNNQTWDPLQTASAFSMAAILHSYESLVEGDAITRESYAGLAKELPKDVTGTSFEIELRAGATWHDGEPVTADDVVFTFTRALDPKENVLVRTFLVPWLTEVRKVDDAKVEFVLSKPFPYVLERLQTVKICPRHVFDGRWADAIAGKAVGSGPYKVVEQAPLSFTRFEKFDDYNGPRPAVYKKMLWNSIVEAAPRVAKISGARPAAQIAENIPPANAEQLQKDGRTVQFADGGNNLWLMFNTTHAPFDNKLVRQALHLAVDREKMLKVGLKGKGSVGTSFINPKLPESQPAANALAYDPDKAKDLLAQAGVTNLSVTLSTTNTTLVADCVNVIKEGWDAIGVTTTLDSQDTKALFSKLDSGFDFQAVATTQNAQQFGNDPDLQVRYYYTGAGVATKYARWSGPDQQKLTSLLDEAASETDAGKRDKTTKKVLDLLADQAVVYPLVFTQLGTAWDPKTIGGVRAQGYPGLNVNQAKPGSGA</sequence>
<evidence type="ECO:0000313" key="5">
    <source>
        <dbReference type="Proteomes" id="UP000294927"/>
    </source>
</evidence>
<accession>A0A4R7VF57</accession>
<proteinExistence type="predicted"/>
<dbReference type="InterPro" id="IPR039424">
    <property type="entry name" value="SBP_5"/>
</dbReference>
<dbReference type="InterPro" id="IPR000914">
    <property type="entry name" value="SBP_5_dom"/>
</dbReference>
<dbReference type="AlphaFoldDB" id="A0A4R7VF57"/>
<feature type="signal peptide" evidence="2">
    <location>
        <begin position="1"/>
        <end position="35"/>
    </location>
</feature>